<accession>A0AAJ0HEE0</accession>
<reference evidence="2" key="1">
    <citation type="journal article" date="2023" name="Mol. Phylogenet. Evol.">
        <title>Genome-scale phylogeny and comparative genomics of the fungal order Sordariales.</title>
        <authorList>
            <person name="Hensen N."/>
            <person name="Bonometti L."/>
            <person name="Westerberg I."/>
            <person name="Brannstrom I.O."/>
            <person name="Guillou S."/>
            <person name="Cros-Aarteil S."/>
            <person name="Calhoun S."/>
            <person name="Haridas S."/>
            <person name="Kuo A."/>
            <person name="Mondo S."/>
            <person name="Pangilinan J."/>
            <person name="Riley R."/>
            <person name="LaButti K."/>
            <person name="Andreopoulos B."/>
            <person name="Lipzen A."/>
            <person name="Chen C."/>
            <person name="Yan M."/>
            <person name="Daum C."/>
            <person name="Ng V."/>
            <person name="Clum A."/>
            <person name="Steindorff A."/>
            <person name="Ohm R.A."/>
            <person name="Martin F."/>
            <person name="Silar P."/>
            <person name="Natvig D.O."/>
            <person name="Lalanne C."/>
            <person name="Gautier V."/>
            <person name="Ament-Velasquez S.L."/>
            <person name="Kruys A."/>
            <person name="Hutchinson M.I."/>
            <person name="Powell A.J."/>
            <person name="Barry K."/>
            <person name="Miller A.N."/>
            <person name="Grigoriev I.V."/>
            <person name="Debuchy R."/>
            <person name="Gladieux P."/>
            <person name="Hiltunen Thoren M."/>
            <person name="Johannesson H."/>
        </authorList>
    </citation>
    <scope>NUCLEOTIDE SEQUENCE</scope>
    <source>
        <strain evidence="2">CBS 955.72</strain>
    </source>
</reference>
<dbReference type="EMBL" id="JAUIQD010000005">
    <property type="protein sequence ID" value="KAK3349334.1"/>
    <property type="molecule type" value="Genomic_DNA"/>
</dbReference>
<keyword evidence="3" id="KW-1185">Reference proteome</keyword>
<feature type="signal peptide" evidence="1">
    <location>
        <begin position="1"/>
        <end position="23"/>
    </location>
</feature>
<sequence length="95" mass="10447">MLATACCLCFTFHLLSEPHVVSCCSLILQLTERRSPHEAFLFTPAGAGTADMLNNQLGHTCAYLHVSYLPSWCLVAKLGHAQTLLHKTIPSSEYD</sequence>
<dbReference type="AlphaFoldDB" id="A0AAJ0HEE0"/>
<proteinExistence type="predicted"/>
<evidence type="ECO:0008006" key="4">
    <source>
        <dbReference type="Google" id="ProtNLM"/>
    </source>
</evidence>
<name>A0AAJ0HEE0_9PEZI</name>
<protein>
    <recommendedName>
        <fullName evidence="4">Secreted protein</fullName>
    </recommendedName>
</protein>
<keyword evidence="1" id="KW-0732">Signal</keyword>
<evidence type="ECO:0000313" key="2">
    <source>
        <dbReference type="EMBL" id="KAK3349334.1"/>
    </source>
</evidence>
<evidence type="ECO:0000313" key="3">
    <source>
        <dbReference type="Proteomes" id="UP001275084"/>
    </source>
</evidence>
<organism evidence="2 3">
    <name type="scientific">Lasiosphaeria hispida</name>
    <dbReference type="NCBI Taxonomy" id="260671"/>
    <lineage>
        <taxon>Eukaryota</taxon>
        <taxon>Fungi</taxon>
        <taxon>Dikarya</taxon>
        <taxon>Ascomycota</taxon>
        <taxon>Pezizomycotina</taxon>
        <taxon>Sordariomycetes</taxon>
        <taxon>Sordariomycetidae</taxon>
        <taxon>Sordariales</taxon>
        <taxon>Lasiosphaeriaceae</taxon>
        <taxon>Lasiosphaeria</taxon>
    </lineage>
</organism>
<gene>
    <name evidence="2" type="ORF">B0T25DRAFT_547742</name>
</gene>
<dbReference type="Proteomes" id="UP001275084">
    <property type="component" value="Unassembled WGS sequence"/>
</dbReference>
<reference evidence="2" key="2">
    <citation type="submission" date="2023-06" db="EMBL/GenBank/DDBJ databases">
        <authorList>
            <consortium name="Lawrence Berkeley National Laboratory"/>
            <person name="Haridas S."/>
            <person name="Hensen N."/>
            <person name="Bonometti L."/>
            <person name="Westerberg I."/>
            <person name="Brannstrom I.O."/>
            <person name="Guillou S."/>
            <person name="Cros-Aarteil S."/>
            <person name="Calhoun S."/>
            <person name="Kuo A."/>
            <person name="Mondo S."/>
            <person name="Pangilinan J."/>
            <person name="Riley R."/>
            <person name="Labutti K."/>
            <person name="Andreopoulos B."/>
            <person name="Lipzen A."/>
            <person name="Chen C."/>
            <person name="Yanf M."/>
            <person name="Daum C."/>
            <person name="Ng V."/>
            <person name="Clum A."/>
            <person name="Steindorff A."/>
            <person name="Ohm R."/>
            <person name="Martin F."/>
            <person name="Silar P."/>
            <person name="Natvig D."/>
            <person name="Lalanne C."/>
            <person name="Gautier V."/>
            <person name="Ament-Velasquez S.L."/>
            <person name="Kruys A."/>
            <person name="Hutchinson M.I."/>
            <person name="Powell A.J."/>
            <person name="Barry K."/>
            <person name="Miller A.N."/>
            <person name="Grigoriev I.V."/>
            <person name="Debuchy R."/>
            <person name="Gladieux P."/>
            <person name="Thoren M.H."/>
            <person name="Johannesson H."/>
        </authorList>
    </citation>
    <scope>NUCLEOTIDE SEQUENCE</scope>
    <source>
        <strain evidence="2">CBS 955.72</strain>
    </source>
</reference>
<comment type="caution">
    <text evidence="2">The sequence shown here is derived from an EMBL/GenBank/DDBJ whole genome shotgun (WGS) entry which is preliminary data.</text>
</comment>
<feature type="chain" id="PRO_5042564455" description="Secreted protein" evidence="1">
    <location>
        <begin position="24"/>
        <end position="95"/>
    </location>
</feature>
<evidence type="ECO:0000256" key="1">
    <source>
        <dbReference type="SAM" id="SignalP"/>
    </source>
</evidence>